<proteinExistence type="inferred from homology"/>
<dbReference type="Pfam" id="PF01554">
    <property type="entry name" value="MatE"/>
    <property type="match status" value="2"/>
</dbReference>
<evidence type="ECO:0000256" key="7">
    <source>
        <dbReference type="ARBA" id="ARBA00022989"/>
    </source>
</evidence>
<dbReference type="Proteomes" id="UP000319280">
    <property type="component" value="Unassembled WGS sequence"/>
</dbReference>
<dbReference type="GO" id="GO:0046677">
    <property type="term" value="P:response to antibiotic"/>
    <property type="evidence" value="ECO:0007669"/>
    <property type="project" value="UniProtKB-KW"/>
</dbReference>
<dbReference type="AlphaFoldDB" id="A0A549YJV1"/>
<comment type="caution">
    <text evidence="11">The sequence shown here is derived from an EMBL/GenBank/DDBJ whole genome shotgun (WGS) entry which is preliminary data.</text>
</comment>
<keyword evidence="9" id="KW-0046">Antibiotic resistance</keyword>
<gene>
    <name evidence="11" type="ORF">FH966_10990</name>
</gene>
<keyword evidence="8 10" id="KW-0472">Membrane</keyword>
<feature type="transmembrane region" description="Helical" evidence="10">
    <location>
        <begin position="94"/>
        <end position="117"/>
    </location>
</feature>
<keyword evidence="12" id="KW-1185">Reference proteome</keyword>
<feature type="transmembrane region" description="Helical" evidence="10">
    <location>
        <begin position="195"/>
        <end position="216"/>
    </location>
</feature>
<feature type="transmembrane region" description="Helical" evidence="10">
    <location>
        <begin position="279"/>
        <end position="303"/>
    </location>
</feature>
<dbReference type="CDD" id="cd13143">
    <property type="entry name" value="MATE_MepA_like"/>
    <property type="match status" value="1"/>
</dbReference>
<evidence type="ECO:0000256" key="5">
    <source>
        <dbReference type="ARBA" id="ARBA00022475"/>
    </source>
</evidence>
<evidence type="ECO:0000313" key="12">
    <source>
        <dbReference type="Proteomes" id="UP000319280"/>
    </source>
</evidence>
<feature type="transmembrane region" description="Helical" evidence="10">
    <location>
        <begin position="416"/>
        <end position="435"/>
    </location>
</feature>
<dbReference type="GO" id="GO:0015297">
    <property type="term" value="F:antiporter activity"/>
    <property type="evidence" value="ECO:0007669"/>
    <property type="project" value="InterPro"/>
</dbReference>
<feature type="transmembrane region" description="Helical" evidence="10">
    <location>
        <begin position="358"/>
        <end position="378"/>
    </location>
</feature>
<evidence type="ECO:0000256" key="6">
    <source>
        <dbReference type="ARBA" id="ARBA00022692"/>
    </source>
</evidence>
<dbReference type="PANTHER" id="PTHR43823:SF4">
    <property type="entry name" value="SPORULATION PROTEIN YKVU"/>
    <property type="match status" value="1"/>
</dbReference>
<feature type="transmembrane region" description="Helical" evidence="10">
    <location>
        <begin position="323"/>
        <end position="346"/>
    </location>
</feature>
<evidence type="ECO:0000313" key="11">
    <source>
        <dbReference type="EMBL" id="TRM12167.1"/>
    </source>
</evidence>
<evidence type="ECO:0000256" key="2">
    <source>
        <dbReference type="ARBA" id="ARBA00008417"/>
    </source>
</evidence>
<evidence type="ECO:0000256" key="9">
    <source>
        <dbReference type="ARBA" id="ARBA00023251"/>
    </source>
</evidence>
<dbReference type="EMBL" id="VJMZ01000001">
    <property type="protein sequence ID" value="TRM12167.1"/>
    <property type="molecule type" value="Genomic_DNA"/>
</dbReference>
<protein>
    <recommendedName>
        <fullName evidence="3">Multidrug export protein MepA</fullName>
    </recommendedName>
</protein>
<evidence type="ECO:0000256" key="10">
    <source>
        <dbReference type="SAM" id="Phobius"/>
    </source>
</evidence>
<organism evidence="11 12">
    <name type="scientific">Lentibacillus cibarius</name>
    <dbReference type="NCBI Taxonomy" id="2583219"/>
    <lineage>
        <taxon>Bacteria</taxon>
        <taxon>Bacillati</taxon>
        <taxon>Bacillota</taxon>
        <taxon>Bacilli</taxon>
        <taxon>Bacillales</taxon>
        <taxon>Bacillaceae</taxon>
        <taxon>Lentibacillus</taxon>
    </lineage>
</organism>
<dbReference type="PANTHER" id="PTHR43823">
    <property type="entry name" value="SPORULATION PROTEIN YKVU"/>
    <property type="match status" value="1"/>
</dbReference>
<sequence>MGLAEQKLLSQSVTKSFFQYFLPTLVGMMLMSVNIVIDGIFVGNGVGSVALASVNVAVPVWSIIISISLLIGIGGGTLYSMAMGAHDTEKAQRIFTLSLVLVTIVITIIGITGYLAAEPLARLFGANEETLPYAMDYMEIIFLWAPVLAWENCLSIFVRNDGGPNIAMAGLVVTALLNIVLNYWMIFILGMEVTGAALASVLATVAGLLVYSIHFFKANSGLKFMRPTWEKRDIVTIGKLGFPNFLAEAGTGIFVMGYNIALSYYAGTTGLAAFSVINYLHTFMFLAFIGMGSSIQPMISFYFGAKKYESIKDTVKVSEITGLALGIAFLAIGYFGAGYLVSIFGVETEAIRQLAIKGIKLFFIGYLFMGINFIYMTYYQSIAYIGPSIGITLFRGFILLIAALIILPALFGTTGIWLALPAAEGLVAIFLVLVARKGIRQRHLQSQGY</sequence>
<evidence type="ECO:0000256" key="3">
    <source>
        <dbReference type="ARBA" id="ARBA00022106"/>
    </source>
</evidence>
<dbReference type="InterPro" id="IPR045070">
    <property type="entry name" value="MATE_MepA-like"/>
</dbReference>
<dbReference type="InterPro" id="IPR051327">
    <property type="entry name" value="MATE_MepA_subfamily"/>
</dbReference>
<feature type="transmembrane region" description="Helical" evidence="10">
    <location>
        <begin position="165"/>
        <end position="189"/>
    </location>
</feature>
<dbReference type="PIRSF" id="PIRSF006603">
    <property type="entry name" value="DinF"/>
    <property type="match status" value="1"/>
</dbReference>
<dbReference type="InterPro" id="IPR002528">
    <property type="entry name" value="MATE_fam"/>
</dbReference>
<evidence type="ECO:0000256" key="8">
    <source>
        <dbReference type="ARBA" id="ARBA00023136"/>
    </source>
</evidence>
<keyword evidence="7 10" id="KW-1133">Transmembrane helix</keyword>
<dbReference type="GO" id="GO:0005886">
    <property type="term" value="C:plasma membrane"/>
    <property type="evidence" value="ECO:0007669"/>
    <property type="project" value="UniProtKB-SubCell"/>
</dbReference>
<comment type="subcellular location">
    <subcellularLocation>
        <location evidence="1">Cell membrane</location>
        <topology evidence="1">Multi-pass membrane protein</topology>
    </subcellularLocation>
</comment>
<feature type="transmembrane region" description="Helical" evidence="10">
    <location>
        <begin position="137"/>
        <end position="158"/>
    </location>
</feature>
<feature type="transmembrane region" description="Helical" evidence="10">
    <location>
        <begin position="390"/>
        <end position="410"/>
    </location>
</feature>
<name>A0A549YJV1_9BACI</name>
<keyword evidence="4" id="KW-0813">Transport</keyword>
<comment type="similarity">
    <text evidence="2">Belongs to the multi antimicrobial extrusion (MATE) (TC 2.A.66.1) family. MepA subfamily.</text>
</comment>
<accession>A0A549YJV1</accession>
<feature type="transmembrane region" description="Helical" evidence="10">
    <location>
        <begin position="20"/>
        <end position="41"/>
    </location>
</feature>
<dbReference type="GO" id="GO:0042910">
    <property type="term" value="F:xenobiotic transmembrane transporter activity"/>
    <property type="evidence" value="ECO:0007669"/>
    <property type="project" value="InterPro"/>
</dbReference>
<evidence type="ECO:0000256" key="4">
    <source>
        <dbReference type="ARBA" id="ARBA00022448"/>
    </source>
</evidence>
<dbReference type="RefSeq" id="WP_142791151.1">
    <property type="nucleotide sequence ID" value="NZ_VJMZ01000001.1"/>
</dbReference>
<reference evidence="11 12" key="1">
    <citation type="submission" date="2019-07" db="EMBL/GenBank/DDBJ databases">
        <title>Genomic analysis of Lentibacillus sp. NKC851-2.</title>
        <authorList>
            <person name="Oh Y.J."/>
        </authorList>
    </citation>
    <scope>NUCLEOTIDE SEQUENCE [LARGE SCALE GENOMIC DNA]</scope>
    <source>
        <strain evidence="11 12">NKC851-2</strain>
    </source>
</reference>
<evidence type="ECO:0000256" key="1">
    <source>
        <dbReference type="ARBA" id="ARBA00004651"/>
    </source>
</evidence>
<keyword evidence="5" id="KW-1003">Cell membrane</keyword>
<dbReference type="InterPro" id="IPR048279">
    <property type="entry name" value="MdtK-like"/>
</dbReference>
<keyword evidence="6 10" id="KW-0812">Transmembrane</keyword>
<feature type="transmembrane region" description="Helical" evidence="10">
    <location>
        <begin position="61"/>
        <end position="82"/>
    </location>
</feature>
<feature type="transmembrane region" description="Helical" evidence="10">
    <location>
        <begin position="245"/>
        <end position="267"/>
    </location>
</feature>